<reference evidence="2" key="2">
    <citation type="submission" date="2018-05" db="EMBL/GenBank/DDBJ databases">
        <title>OpunRS2 (Oryza punctata Reference Sequence Version 2).</title>
        <authorList>
            <person name="Zhang J."/>
            <person name="Kudrna D."/>
            <person name="Lee S."/>
            <person name="Talag J."/>
            <person name="Welchert J."/>
            <person name="Wing R.A."/>
        </authorList>
    </citation>
    <scope>NUCLEOTIDE SEQUENCE [LARGE SCALE GENOMIC DNA]</scope>
</reference>
<evidence type="ECO:0000313" key="2">
    <source>
        <dbReference type="EnsemblPlants" id="OPUNC09G13180.1"/>
    </source>
</evidence>
<accession>A0A0E0M2S7</accession>
<dbReference type="Proteomes" id="UP000026962">
    <property type="component" value="Chromosome 9"/>
</dbReference>
<evidence type="ECO:0000313" key="3">
    <source>
        <dbReference type="Proteomes" id="UP000026962"/>
    </source>
</evidence>
<reference evidence="2" key="1">
    <citation type="submission" date="2015-04" db="UniProtKB">
        <authorList>
            <consortium name="EnsemblPlants"/>
        </authorList>
    </citation>
    <scope>IDENTIFICATION</scope>
</reference>
<dbReference type="Gramene" id="OPUNC09G13180.1">
    <property type="protein sequence ID" value="OPUNC09G13180.1"/>
    <property type="gene ID" value="OPUNC09G13180"/>
</dbReference>
<dbReference type="AlphaFoldDB" id="A0A0E0M2S7"/>
<organism evidence="2">
    <name type="scientific">Oryza punctata</name>
    <name type="common">Red rice</name>
    <dbReference type="NCBI Taxonomy" id="4537"/>
    <lineage>
        <taxon>Eukaryota</taxon>
        <taxon>Viridiplantae</taxon>
        <taxon>Streptophyta</taxon>
        <taxon>Embryophyta</taxon>
        <taxon>Tracheophyta</taxon>
        <taxon>Spermatophyta</taxon>
        <taxon>Magnoliopsida</taxon>
        <taxon>Liliopsida</taxon>
        <taxon>Poales</taxon>
        <taxon>Poaceae</taxon>
        <taxon>BOP clade</taxon>
        <taxon>Oryzoideae</taxon>
        <taxon>Oryzeae</taxon>
        <taxon>Oryzinae</taxon>
        <taxon>Oryza</taxon>
    </lineage>
</organism>
<feature type="region of interest" description="Disordered" evidence="1">
    <location>
        <begin position="1"/>
        <end position="21"/>
    </location>
</feature>
<dbReference type="EnsemblPlants" id="OPUNC09G13180.1">
    <property type="protein sequence ID" value="OPUNC09G13180.1"/>
    <property type="gene ID" value="OPUNC09G13180"/>
</dbReference>
<keyword evidence="3" id="KW-1185">Reference proteome</keyword>
<evidence type="ECO:0000256" key="1">
    <source>
        <dbReference type="SAM" id="MobiDB-lite"/>
    </source>
</evidence>
<sequence>MAGLRLALAPPPPPPRCSSEAWSARSSTTLAMAACTSCRVACTGGVDVAAVPNASAAAAAAAMAMSGESKAAAPSLAPKPLDACFLGFWERRARQASTGEEKRRGEAMEGERNSRFLRERVVVADESDREYSTLFVRLKRMDAQSVSFLGVGNIIVHTAMSS</sequence>
<protein>
    <submittedName>
        <fullName evidence="2">Uncharacterized protein</fullName>
    </submittedName>
</protein>
<dbReference type="HOGENOM" id="CLU_1638121_0_0_1"/>
<name>A0A0E0M2S7_ORYPU</name>
<proteinExistence type="predicted"/>